<reference evidence="4 5" key="1">
    <citation type="submission" date="2018-11" db="EMBL/GenBank/DDBJ databases">
        <title>Genomic Encyclopedia of Type Strains, Phase IV (KMG-IV): sequencing the most valuable type-strain genomes for metagenomic binning, comparative biology and taxonomic classification.</title>
        <authorList>
            <person name="Goeker M."/>
        </authorList>
    </citation>
    <scope>NUCLEOTIDE SEQUENCE [LARGE SCALE GENOMIC DNA]</scope>
    <source>
        <strain evidence="4 5">DSM 104731</strain>
    </source>
</reference>
<dbReference type="Proteomes" id="UP000269689">
    <property type="component" value="Unassembled WGS sequence"/>
</dbReference>
<evidence type="ECO:0000256" key="2">
    <source>
        <dbReference type="ARBA" id="ARBA00022801"/>
    </source>
</evidence>
<organism evidence="4 5">
    <name type="scientific">Pacificibacter maritimus</name>
    <dbReference type="NCBI Taxonomy" id="762213"/>
    <lineage>
        <taxon>Bacteria</taxon>
        <taxon>Pseudomonadati</taxon>
        <taxon>Pseudomonadota</taxon>
        <taxon>Alphaproteobacteria</taxon>
        <taxon>Rhodobacterales</taxon>
        <taxon>Roseobacteraceae</taxon>
        <taxon>Pacificibacter</taxon>
    </lineage>
</organism>
<dbReference type="InterPro" id="IPR011059">
    <property type="entry name" value="Metal-dep_hydrolase_composite"/>
</dbReference>
<evidence type="ECO:0000313" key="4">
    <source>
        <dbReference type="EMBL" id="RPE72063.1"/>
    </source>
</evidence>
<dbReference type="Gene3D" id="2.30.40.10">
    <property type="entry name" value="Urease, subunit C, domain 1"/>
    <property type="match status" value="1"/>
</dbReference>
<protein>
    <submittedName>
        <fullName evidence="4">Cytosine/adenosine deaminase-related metal-dependent hydrolase</fullName>
    </submittedName>
</protein>
<dbReference type="InterPro" id="IPR006680">
    <property type="entry name" value="Amidohydro-rel"/>
</dbReference>
<proteinExistence type="inferred from homology"/>
<dbReference type="PANTHER" id="PTHR43794">
    <property type="entry name" value="AMINOHYDROLASE SSNA-RELATED"/>
    <property type="match status" value="1"/>
</dbReference>
<name>A0A3N4UNR2_9RHOB</name>
<comment type="similarity">
    <text evidence="1">Belongs to the metallo-dependent hydrolases superfamily. ATZ/TRZ family.</text>
</comment>
<dbReference type="Pfam" id="PF01979">
    <property type="entry name" value="Amidohydro_1"/>
    <property type="match status" value="1"/>
</dbReference>
<keyword evidence="2 4" id="KW-0378">Hydrolase</keyword>
<evidence type="ECO:0000256" key="1">
    <source>
        <dbReference type="ARBA" id="ARBA00006745"/>
    </source>
</evidence>
<feature type="domain" description="Amidohydrolase-related" evidence="3">
    <location>
        <begin position="56"/>
        <end position="419"/>
    </location>
</feature>
<dbReference type="InterPro" id="IPR032466">
    <property type="entry name" value="Metal_Hydrolase"/>
</dbReference>
<dbReference type="InterPro" id="IPR050287">
    <property type="entry name" value="MTA/SAH_deaminase"/>
</dbReference>
<dbReference type="SUPFAM" id="SSF51338">
    <property type="entry name" value="Composite domain of metallo-dependent hydrolases"/>
    <property type="match status" value="2"/>
</dbReference>
<comment type="caution">
    <text evidence="4">The sequence shown here is derived from an EMBL/GenBank/DDBJ whole genome shotgun (WGS) entry which is preliminary data.</text>
</comment>
<gene>
    <name evidence="4" type="ORF">EDD53_1205</name>
</gene>
<dbReference type="OrthoDB" id="9796020at2"/>
<dbReference type="EMBL" id="RKQK01000001">
    <property type="protein sequence ID" value="RPE72063.1"/>
    <property type="molecule type" value="Genomic_DNA"/>
</dbReference>
<keyword evidence="5" id="KW-1185">Reference proteome</keyword>
<sequence>MHPCFIIRGADVLITMDDQRREIKGGDILVRDGVIEAVGTLLYDDDAQIIDGRGTVVTPGLVNTHAHLFQSMTRALPATQNLSKHDGLRHFYPIWARYTPEHACVSAMVGLAELAFSGCSLTADHPHLLPSGAGLDGSIEAAKSVGLRLHAVHDVTHSQGNTSNQNPNSVVTQHDHILTQSAQCIDAFHDPREGAMTRIALGACFPHDVESEVMQRTADVARDKGVMLHSSIGCSAFDVSYTIENKHKNMIERLHDLGWTGADVWLAGATKLDQHHIELLAETQTRMTHTPCSDCRFGLGIAPIQALRNAGVCVGLGTDGGASNDVSNLMSEARQAMLLQRVMNGPEAMTAREALEMATRGGAQVLGRTDLGQISVGMRADIAIWDVADIESAGAWDPAALLLAGPTQVKHLFVEGKHVINNGWLATLDISRVLTRHSALVRGLQAA</sequence>
<evidence type="ECO:0000313" key="5">
    <source>
        <dbReference type="Proteomes" id="UP000269689"/>
    </source>
</evidence>
<accession>A0A3N4UNR2</accession>
<dbReference type="Gene3D" id="3.20.20.140">
    <property type="entry name" value="Metal-dependent hydrolases"/>
    <property type="match status" value="1"/>
</dbReference>
<dbReference type="SUPFAM" id="SSF51556">
    <property type="entry name" value="Metallo-dependent hydrolases"/>
    <property type="match status" value="1"/>
</dbReference>
<dbReference type="GO" id="GO:0016810">
    <property type="term" value="F:hydrolase activity, acting on carbon-nitrogen (but not peptide) bonds"/>
    <property type="evidence" value="ECO:0007669"/>
    <property type="project" value="InterPro"/>
</dbReference>
<dbReference type="AlphaFoldDB" id="A0A3N4UNR2"/>
<dbReference type="RefSeq" id="WP_123792217.1">
    <property type="nucleotide sequence ID" value="NZ_RKQK01000001.1"/>
</dbReference>
<evidence type="ECO:0000259" key="3">
    <source>
        <dbReference type="Pfam" id="PF01979"/>
    </source>
</evidence>
<dbReference type="PANTHER" id="PTHR43794:SF11">
    <property type="entry name" value="AMIDOHYDROLASE-RELATED DOMAIN-CONTAINING PROTEIN"/>
    <property type="match status" value="1"/>
</dbReference>